<accession>A0ABM7P289</accession>
<name>A0ABM7P289_9BACT</name>
<keyword evidence="2" id="KW-1185">Reference proteome</keyword>
<evidence type="ECO:0000313" key="2">
    <source>
        <dbReference type="Proteomes" id="UP001053296"/>
    </source>
</evidence>
<protein>
    <recommendedName>
        <fullName evidence="3">HPt domain-containing protein</fullName>
    </recommendedName>
</protein>
<dbReference type="EMBL" id="AP024485">
    <property type="protein sequence ID" value="BCS86894.1"/>
    <property type="molecule type" value="Genomic_DNA"/>
</dbReference>
<proteinExistence type="predicted"/>
<dbReference type="RefSeq" id="WP_229592578.1">
    <property type="nucleotide sequence ID" value="NZ_AP024485.1"/>
</dbReference>
<evidence type="ECO:0000313" key="1">
    <source>
        <dbReference type="EMBL" id="BCS86894.1"/>
    </source>
</evidence>
<sequence>MGKVLQIRVSAWTYSEDEVKKTWPNLWRLMWEDGGDAIRSKGVMELAKAVHDAGRAGLIPEDAAAALKEKAAEVEVIRLKIEKALNDREPKVADSLSYEIEDCLDALEDIADKF</sequence>
<gene>
    <name evidence="1" type="ORF">PSDVSF_01360</name>
</gene>
<evidence type="ECO:0008006" key="3">
    <source>
        <dbReference type="Google" id="ProtNLM"/>
    </source>
</evidence>
<organism evidence="1 2">
    <name type="scientific">Pseudodesulfovibrio sediminis</name>
    <dbReference type="NCBI Taxonomy" id="2810563"/>
    <lineage>
        <taxon>Bacteria</taxon>
        <taxon>Pseudomonadati</taxon>
        <taxon>Thermodesulfobacteriota</taxon>
        <taxon>Desulfovibrionia</taxon>
        <taxon>Desulfovibrionales</taxon>
        <taxon>Desulfovibrionaceae</taxon>
    </lineage>
</organism>
<reference evidence="1" key="1">
    <citation type="journal article" date="2022" name="Arch. Microbiol.">
        <title>Pseudodesulfovibrio sediminis sp. nov., a mesophilic and neutrophilic sulfate-reducing bacterium isolated from sediment of a brackish lake.</title>
        <authorList>
            <person name="Takahashi A."/>
            <person name="Kojima H."/>
            <person name="Watanabe M."/>
            <person name="Fukui M."/>
        </authorList>
    </citation>
    <scope>NUCLEOTIDE SEQUENCE</scope>
    <source>
        <strain evidence="1">SF6</strain>
    </source>
</reference>
<dbReference type="Proteomes" id="UP001053296">
    <property type="component" value="Chromosome"/>
</dbReference>